<evidence type="ECO:0000313" key="8">
    <source>
        <dbReference type="EMBL" id="KAA8541289.1"/>
    </source>
</evidence>
<evidence type="ECO:0000256" key="2">
    <source>
        <dbReference type="ARBA" id="ARBA00022692"/>
    </source>
</evidence>
<keyword evidence="9" id="KW-1185">Reference proteome</keyword>
<gene>
    <name evidence="8" type="ORF">F0562_025252</name>
</gene>
<accession>A0A5J5BF16</accession>
<dbReference type="PANTHER" id="PTHR10994:SF85">
    <property type="entry name" value="RETICULON-LIKE PROTEIN B9"/>
    <property type="match status" value="1"/>
</dbReference>
<dbReference type="EMBL" id="CM018036">
    <property type="protein sequence ID" value="KAA8541289.1"/>
    <property type="molecule type" value="Genomic_DNA"/>
</dbReference>
<proteinExistence type="predicted"/>
<dbReference type="Proteomes" id="UP000325577">
    <property type="component" value="Linkage Group LG13"/>
</dbReference>
<keyword evidence="5 6" id="KW-0472">Membrane</keyword>
<evidence type="ECO:0000256" key="3">
    <source>
        <dbReference type="ARBA" id="ARBA00022824"/>
    </source>
</evidence>
<dbReference type="PROSITE" id="PS50845">
    <property type="entry name" value="RETICULON"/>
    <property type="match status" value="1"/>
</dbReference>
<evidence type="ECO:0000256" key="6">
    <source>
        <dbReference type="RuleBase" id="RU363132"/>
    </source>
</evidence>
<keyword evidence="2 6" id="KW-0812">Transmembrane</keyword>
<evidence type="ECO:0000259" key="7">
    <source>
        <dbReference type="PROSITE" id="PS50845"/>
    </source>
</evidence>
<dbReference type="Pfam" id="PF02453">
    <property type="entry name" value="Reticulon"/>
    <property type="match status" value="1"/>
</dbReference>
<dbReference type="InterPro" id="IPR003388">
    <property type="entry name" value="Reticulon"/>
</dbReference>
<evidence type="ECO:0000256" key="5">
    <source>
        <dbReference type="ARBA" id="ARBA00023136"/>
    </source>
</evidence>
<dbReference type="GO" id="GO:0005789">
    <property type="term" value="C:endoplasmic reticulum membrane"/>
    <property type="evidence" value="ECO:0007669"/>
    <property type="project" value="UniProtKB-SubCell"/>
</dbReference>
<organism evidence="8 9">
    <name type="scientific">Nyssa sinensis</name>
    <dbReference type="NCBI Taxonomy" id="561372"/>
    <lineage>
        <taxon>Eukaryota</taxon>
        <taxon>Viridiplantae</taxon>
        <taxon>Streptophyta</taxon>
        <taxon>Embryophyta</taxon>
        <taxon>Tracheophyta</taxon>
        <taxon>Spermatophyta</taxon>
        <taxon>Magnoliopsida</taxon>
        <taxon>eudicotyledons</taxon>
        <taxon>Gunneridae</taxon>
        <taxon>Pentapetalae</taxon>
        <taxon>asterids</taxon>
        <taxon>Cornales</taxon>
        <taxon>Nyssaceae</taxon>
        <taxon>Nyssa</taxon>
    </lineage>
</organism>
<keyword evidence="4 6" id="KW-1133">Transmembrane helix</keyword>
<dbReference type="PANTHER" id="PTHR10994">
    <property type="entry name" value="RETICULON"/>
    <property type="match status" value="1"/>
</dbReference>
<evidence type="ECO:0000256" key="1">
    <source>
        <dbReference type="ARBA" id="ARBA00004477"/>
    </source>
</evidence>
<feature type="domain" description="Reticulon" evidence="7">
    <location>
        <begin position="35"/>
        <end position="221"/>
    </location>
</feature>
<sequence>MSLIYSSDTEDDTRSSPKLFGRQRPIHEILGGGKVADVFLWKDKRVSTALLTGIGVIWFLFEVVEYNFVTLLCHIFITTMLVVFIWSKGAEIFKWPAPRIPGIILHESTFREVTSIFHAKFNQFLSNFLYIACGNDPKLFFLAIVSLWIVSVFGNYISSVNLLFFSLLCLETLPFLYDRYQDQVDYFAGRVNRQMRQTYKKFDSEFLQKIPRGPVKEKKIT</sequence>
<reference evidence="8 9" key="1">
    <citation type="submission" date="2019-09" db="EMBL/GenBank/DDBJ databases">
        <title>A chromosome-level genome assembly of the Chinese tupelo Nyssa sinensis.</title>
        <authorList>
            <person name="Yang X."/>
            <person name="Kang M."/>
            <person name="Yang Y."/>
            <person name="Xiong H."/>
            <person name="Wang M."/>
            <person name="Zhang Z."/>
            <person name="Wang Z."/>
            <person name="Wu H."/>
            <person name="Ma T."/>
            <person name="Liu J."/>
            <person name="Xi Z."/>
        </authorList>
    </citation>
    <scope>NUCLEOTIDE SEQUENCE [LARGE SCALE GENOMIC DNA]</scope>
    <source>
        <strain evidence="8">J267</strain>
        <tissue evidence="8">Leaf</tissue>
    </source>
</reference>
<name>A0A5J5BF16_9ASTE</name>
<dbReference type="AlphaFoldDB" id="A0A5J5BF16"/>
<evidence type="ECO:0000313" key="9">
    <source>
        <dbReference type="Proteomes" id="UP000325577"/>
    </source>
</evidence>
<evidence type="ECO:0000256" key="4">
    <source>
        <dbReference type="ARBA" id="ARBA00022989"/>
    </source>
</evidence>
<dbReference type="OrthoDB" id="567788at2759"/>
<feature type="transmembrane region" description="Helical" evidence="6">
    <location>
        <begin position="156"/>
        <end position="177"/>
    </location>
</feature>
<feature type="transmembrane region" description="Helical" evidence="6">
    <location>
        <begin position="67"/>
        <end position="86"/>
    </location>
</feature>
<keyword evidence="3 6" id="KW-0256">Endoplasmic reticulum</keyword>
<dbReference type="GO" id="GO:0009617">
    <property type="term" value="P:response to bacterium"/>
    <property type="evidence" value="ECO:0007669"/>
    <property type="project" value="InterPro"/>
</dbReference>
<comment type="subcellular location">
    <subcellularLocation>
        <location evidence="1 6">Endoplasmic reticulum membrane</location>
        <topology evidence="1 6">Multi-pass membrane protein</topology>
    </subcellularLocation>
</comment>
<dbReference type="InterPro" id="IPR045064">
    <property type="entry name" value="Reticulon-like"/>
</dbReference>
<protein>
    <recommendedName>
        <fullName evidence="6">Reticulon-like protein</fullName>
    </recommendedName>
</protein>
<feature type="transmembrane region" description="Helical" evidence="6">
    <location>
        <begin position="46"/>
        <end position="61"/>
    </location>
</feature>